<keyword evidence="1" id="KW-0732">Signal</keyword>
<organism evidence="5 6">
    <name type="scientific">Lottia gigantea</name>
    <name type="common">Giant owl limpet</name>
    <dbReference type="NCBI Taxonomy" id="225164"/>
    <lineage>
        <taxon>Eukaryota</taxon>
        <taxon>Metazoa</taxon>
        <taxon>Spiralia</taxon>
        <taxon>Lophotrochozoa</taxon>
        <taxon>Mollusca</taxon>
        <taxon>Gastropoda</taxon>
        <taxon>Patellogastropoda</taxon>
        <taxon>Lottioidea</taxon>
        <taxon>Lottiidae</taxon>
        <taxon>Lottia</taxon>
    </lineage>
</organism>
<dbReference type="Pfam" id="PF26129">
    <property type="entry name" value="Vwde"/>
    <property type="match status" value="1"/>
</dbReference>
<reference evidence="5 6" key="1">
    <citation type="journal article" date="2013" name="Nature">
        <title>Insights into bilaterian evolution from three spiralian genomes.</title>
        <authorList>
            <person name="Simakov O."/>
            <person name="Marletaz F."/>
            <person name="Cho S.J."/>
            <person name="Edsinger-Gonzales E."/>
            <person name="Havlak P."/>
            <person name="Hellsten U."/>
            <person name="Kuo D.H."/>
            <person name="Larsson T."/>
            <person name="Lv J."/>
            <person name="Arendt D."/>
            <person name="Savage R."/>
            <person name="Osoegawa K."/>
            <person name="de Jong P."/>
            <person name="Grimwood J."/>
            <person name="Chapman J.A."/>
            <person name="Shapiro H."/>
            <person name="Aerts A."/>
            <person name="Otillar R.P."/>
            <person name="Terry A.Y."/>
            <person name="Boore J.L."/>
            <person name="Grigoriev I.V."/>
            <person name="Lindberg D.R."/>
            <person name="Seaver E.C."/>
            <person name="Weisblat D.A."/>
            <person name="Putnam N.H."/>
            <person name="Rokhsar D.S."/>
        </authorList>
    </citation>
    <scope>NUCLEOTIDE SEQUENCE [LARGE SCALE GENOMIC DNA]</scope>
</reference>
<dbReference type="OrthoDB" id="6065705at2759"/>
<dbReference type="Proteomes" id="UP000030746">
    <property type="component" value="Unassembled WGS sequence"/>
</dbReference>
<gene>
    <name evidence="5" type="ORF">LOTGIDRAFT_159185</name>
</gene>
<keyword evidence="3" id="KW-1133">Transmembrane helix</keyword>
<feature type="domain" description="VWFD" evidence="4">
    <location>
        <begin position="445"/>
        <end position="637"/>
    </location>
</feature>
<evidence type="ECO:0000259" key="4">
    <source>
        <dbReference type="PROSITE" id="PS51233"/>
    </source>
</evidence>
<evidence type="ECO:0000256" key="3">
    <source>
        <dbReference type="SAM" id="Phobius"/>
    </source>
</evidence>
<feature type="transmembrane region" description="Helical" evidence="3">
    <location>
        <begin position="1026"/>
        <end position="1048"/>
    </location>
</feature>
<keyword evidence="3" id="KW-0472">Membrane</keyword>
<dbReference type="SMART" id="SM00216">
    <property type="entry name" value="VWD"/>
    <property type="match status" value="1"/>
</dbReference>
<evidence type="ECO:0000256" key="1">
    <source>
        <dbReference type="ARBA" id="ARBA00022729"/>
    </source>
</evidence>
<evidence type="ECO:0000256" key="2">
    <source>
        <dbReference type="ARBA" id="ARBA00023157"/>
    </source>
</evidence>
<dbReference type="GO" id="GO:0005576">
    <property type="term" value="C:extracellular region"/>
    <property type="evidence" value="ECO:0007669"/>
    <property type="project" value="TreeGrafter"/>
</dbReference>
<dbReference type="KEGG" id="lgi:LOTGIDRAFT_159185"/>
<dbReference type="HOGENOM" id="CLU_277760_0_0_1"/>
<dbReference type="CDD" id="cd12087">
    <property type="entry name" value="TM_EGFR-like"/>
    <property type="match status" value="1"/>
</dbReference>
<dbReference type="OMA" id="NICEIGT"/>
<keyword evidence="3" id="KW-0812">Transmembrane</keyword>
<dbReference type="GO" id="GO:0009986">
    <property type="term" value="C:cell surface"/>
    <property type="evidence" value="ECO:0007669"/>
    <property type="project" value="TreeGrafter"/>
</dbReference>
<dbReference type="InterPro" id="IPR058727">
    <property type="entry name" value="Helical_Vwde"/>
</dbReference>
<dbReference type="InterPro" id="IPR001846">
    <property type="entry name" value="VWF_type-D"/>
</dbReference>
<dbReference type="PANTHER" id="PTHR14949">
    <property type="entry name" value="EGF-LIKE-DOMAIN, MULTIPLE 7, 8"/>
    <property type="match status" value="1"/>
</dbReference>
<dbReference type="PANTHER" id="PTHR14949:SF54">
    <property type="entry name" value="VWFD DOMAIN-CONTAINING PROTEIN"/>
    <property type="match status" value="1"/>
</dbReference>
<dbReference type="STRING" id="225164.V4ATY6"/>
<dbReference type="Gene3D" id="2.10.25.10">
    <property type="entry name" value="Laminin"/>
    <property type="match status" value="1"/>
</dbReference>
<keyword evidence="6" id="KW-1185">Reference proteome</keyword>
<keyword evidence="2" id="KW-1015">Disulfide bond</keyword>
<dbReference type="Pfam" id="PF00094">
    <property type="entry name" value="VWD"/>
    <property type="match status" value="1"/>
</dbReference>
<sequence>MVDLKNGIGRRCPWLMDDVCGKPCTTQSASCIADFKYQLLSGTDTDICGLIKLAKECIISKSNTCGAKQKQAGLDRLDKAIEGLNIPVNCEDGNAVQKCLISNRQAVLSELSQRASVSDGDAVCSSITSMNECIENEKDGDEVPQAIRDILDAVFPLKLDCSANLDGSCAFKDIKSATQRLLDFLIAVASDQTSDFEKDVYCSKLKVLEDYVSGLVGECNDRGLGKVLNGMQSFCEPDNGCDDLETTLDACVSLYTQVKNDEDKSCIGIQLARICLSSAVTGCTGSTVTTLLNTRLQLLLTDPLCPPIPQFKLATSTKKTIYLLEGGPSFPLSVSLLESPGDNAILKLTVKASNMASSPPKCRSEDDEGFQQIHVTNPNSLEFTKDNFNKAITFDLSAVLDGRVDGSQTMMVQIVADLVVNGNIKYSDLIAEYTVLVVDRDDKTAICSSINDPHVKTFDKLLYDNQLQGKFVLYKHQTLPYMVQVTYQKCAEEGTCNCRVQILSGDDVIDFNRCYTETDDRDVSKPLELSITRTGDFTHNTQIYSQDEGRRFYVLLPTGTLVQIRLGDFYMNVWITPSVVDKDHTEGLCGVYNGDTYDDLRLPNGDKYTVIDADKTGGVLTVNDFSKEWRVIIDSDNDLSVSSTAYYSDVTSTKQYTVEACGLVQGIDITSDLVSESEEYATDGRKKRAVANDNIDIDESAKPSVSEWPTKTGWTLNNATKFCQDNILSWGVTQKCLEAISAIGGKTNFETEVNNCVADIKLSGNTNWVDSAKDDVLQNCLNELNKDVQYLNNPEAKLQAEAVMSSSCNPSDCNGNGQCTTGTCICKKDYYGSDCSMKEDELPTPVLYSIKNNGECILSDKSSCTNVFISGRQFIQSEKLTCHIQPLEVTETGHKAVGQPTIVIAKLLTLNQISCKVSGIKTPTTSLHISISNNGKSTSNKLMYIAYNVAIHQCNALEGTCKLQSNLCKIGGQVYNKDESLPTDKCLYCNPEESQTRWSSKSEAGCEIIAERRDDNPSGLGLTETIIIGVIGGLAFFIIVAILIKFVLVKRNRRTPKRVDDTEVALPPSPKSPQERELQIFQNEVYVSSDDLKDENDSMPELNDSRYFDDRSASERCSTRIKPRINTQSMSGPFVTKIDIN</sequence>
<dbReference type="InterPro" id="IPR050969">
    <property type="entry name" value="Dev_Signal_Modulators"/>
</dbReference>
<dbReference type="CTD" id="20237985"/>
<dbReference type="GO" id="GO:0005102">
    <property type="term" value="F:signaling receptor binding"/>
    <property type="evidence" value="ECO:0007669"/>
    <property type="project" value="TreeGrafter"/>
</dbReference>
<dbReference type="EMBL" id="KB201262">
    <property type="protein sequence ID" value="ESO98380.1"/>
    <property type="molecule type" value="Genomic_DNA"/>
</dbReference>
<evidence type="ECO:0000313" key="6">
    <source>
        <dbReference type="Proteomes" id="UP000030746"/>
    </source>
</evidence>
<proteinExistence type="predicted"/>
<name>V4ATY6_LOTGI</name>
<evidence type="ECO:0000313" key="5">
    <source>
        <dbReference type="EMBL" id="ESO98380.1"/>
    </source>
</evidence>
<accession>V4ATY6</accession>
<protein>
    <recommendedName>
        <fullName evidence="4">VWFD domain-containing protein</fullName>
    </recommendedName>
</protein>
<dbReference type="GeneID" id="20237985"/>
<dbReference type="PROSITE" id="PS51233">
    <property type="entry name" value="VWFD"/>
    <property type="match status" value="1"/>
</dbReference>
<dbReference type="RefSeq" id="XP_009051074.1">
    <property type="nucleotide sequence ID" value="XM_009052826.1"/>
</dbReference>
<dbReference type="AlphaFoldDB" id="V4ATY6"/>